<evidence type="ECO:0000313" key="3">
    <source>
        <dbReference type="EMBL" id="PKR82100.1"/>
    </source>
</evidence>
<feature type="region of interest" description="Disordered" evidence="1">
    <location>
        <begin position="949"/>
        <end position="995"/>
    </location>
</feature>
<gene>
    <name evidence="3" type="ORF">CW751_01825</name>
</gene>
<feature type="region of interest" description="Disordered" evidence="1">
    <location>
        <begin position="537"/>
        <end position="558"/>
    </location>
</feature>
<evidence type="ECO:0000256" key="1">
    <source>
        <dbReference type="SAM" id="MobiDB-lite"/>
    </source>
</evidence>
<proteinExistence type="predicted"/>
<evidence type="ECO:0008006" key="5">
    <source>
        <dbReference type="Google" id="ProtNLM"/>
    </source>
</evidence>
<keyword evidence="2" id="KW-1133">Transmembrane helix</keyword>
<dbReference type="Proteomes" id="UP000236654">
    <property type="component" value="Unassembled WGS sequence"/>
</dbReference>
<protein>
    <recommendedName>
        <fullName evidence="5">DUF4175 domain-containing protein</fullName>
    </recommendedName>
</protein>
<dbReference type="EMBL" id="PJNI01000001">
    <property type="protein sequence ID" value="PKR82100.1"/>
    <property type="molecule type" value="Genomic_DNA"/>
</dbReference>
<feature type="region of interest" description="Disordered" evidence="1">
    <location>
        <begin position="738"/>
        <end position="783"/>
    </location>
</feature>
<keyword evidence="4" id="KW-1185">Reference proteome</keyword>
<feature type="region of interest" description="Disordered" evidence="1">
    <location>
        <begin position="907"/>
        <end position="936"/>
    </location>
</feature>
<keyword evidence="2" id="KW-0472">Membrane</keyword>
<accession>A0A2I0R6U7</accession>
<feature type="transmembrane region" description="Helical" evidence="2">
    <location>
        <begin position="159"/>
        <end position="178"/>
    </location>
</feature>
<organism evidence="3 4">
    <name type="scientific">Brumimicrobium salinarum</name>
    <dbReference type="NCBI Taxonomy" id="2058658"/>
    <lineage>
        <taxon>Bacteria</taxon>
        <taxon>Pseudomonadati</taxon>
        <taxon>Bacteroidota</taxon>
        <taxon>Flavobacteriia</taxon>
        <taxon>Flavobacteriales</taxon>
        <taxon>Crocinitomicaceae</taxon>
        <taxon>Brumimicrobium</taxon>
    </lineage>
</organism>
<evidence type="ECO:0000313" key="4">
    <source>
        <dbReference type="Proteomes" id="UP000236654"/>
    </source>
</evidence>
<keyword evidence="2" id="KW-0812">Transmembrane</keyword>
<feature type="transmembrane region" description="Helical" evidence="2">
    <location>
        <begin position="26"/>
        <end position="47"/>
    </location>
</feature>
<dbReference type="AlphaFoldDB" id="A0A2I0R6U7"/>
<comment type="caution">
    <text evidence="3">The sequence shown here is derived from an EMBL/GenBank/DDBJ whole genome shotgun (WGS) entry which is preliminary data.</text>
</comment>
<sequence>MGTYTDLINQVDAFIRKYYKNLMLKGILLFGIIFLFSFLIVAGLEFIGRFNSIVRGILFFTFIGLNFAVFLKYLLIPALKLFALGKRIDRYQAAKIIGNFFPEINDRLLNTLQLHDLSKKQTKNISLLQASINQNATQLNTLTFASAIDYSQNKIFLKYFIPILLTAIMIGIAIPNFFSDSSKRLFQYNTVFEIAPDFSFELQNESLTIQEGESLDINLTLIPQPGKAIPDRVYLVSDEGTFLMNKTNTSSAAYTFKNLNSNVDFHFKAGSAQSNTYTIDVLKKSLIGHLAVELDYPDYLNRKNESIDNPGDLIIPEGTQLIWNGLAKNTKQIEVVLPDTNIVFNTSGFKFNHTAVKSEQLFYVLSHQELFTKDTNRYAIEVIKDKHPQIAVTKTKDSIIDQKLYFSGKVSDDYGLNRVVFTYIIEDKSGNKRKENIQVPGITHQESTFSMTFNIKDLDLKLEDRLTYFFTVYDNDGVNGSKSTRSNVFQYVSPSLEELNEERSNEKENTKKDLKELIRESQEFKEELTRLKKEIANSKSNSWQQQKQVEQLQSQQKSLESKIKEMKEKMQNSFENKMKLSPMDEKLQEKQKQLEELLDNVMDDELKDLLKELEEMMKQNENKDMLQKMEDSEMSAEDMERQLDRTMEMLKKMDVEERVEDLQKSLEQLSEKQDNLRDDLKDGLDTQEGKDKQKALNKDFEKLQKDLKEMLDKNSELKRPFSFDDMDKMSNEINEEMQDAEQELGDGNSEDAQESQKNASEKMKESASQLQAQMQQSQQKQDGEDLQAMRALLENLLRLSFNQEQNMLFFKDVDRFDPMFVAYGKEQRAIIDNLKPIKDSLRALADRVPKVSSFISQELKEIEKQYKYIPTHIGEREKRQLNTKQQFAMTGLNNLALFLNESLQEAQQNMKNQQSGKGSCSKPGQGKPGKGQTGDMEGMKEMIKKQLEQMKKGKQPGGSQPGEKPGQKPGQKPGGILPMNAQQAAKMAAQQSALQKKLQELREQMNKDGSGDGNKLNDLIKELEQQEEDLINKNWNADLIQRQQKILTRLLESEKAMQERGLDDQRESKTGKDVDYGNQIDFLEYKKQKEKQIELLRTLDPSFSKYYRDKANLYFLNVN</sequence>
<name>A0A2I0R6U7_9FLAO</name>
<feature type="compositionally biased region" description="Low complexity" evidence="1">
    <location>
        <begin position="913"/>
        <end position="925"/>
    </location>
</feature>
<evidence type="ECO:0000256" key="2">
    <source>
        <dbReference type="SAM" id="Phobius"/>
    </source>
</evidence>
<feature type="transmembrane region" description="Helical" evidence="2">
    <location>
        <begin position="53"/>
        <end position="76"/>
    </location>
</feature>
<feature type="compositionally biased region" description="Low complexity" evidence="1">
    <location>
        <begin position="961"/>
        <end position="995"/>
    </location>
</feature>
<dbReference type="RefSeq" id="WP_101333245.1">
    <property type="nucleotide sequence ID" value="NZ_PJNI01000001.1"/>
</dbReference>
<feature type="compositionally biased region" description="Low complexity" evidence="1">
    <location>
        <begin position="766"/>
        <end position="780"/>
    </location>
</feature>
<feature type="region of interest" description="Disordered" evidence="1">
    <location>
        <begin position="670"/>
        <end position="696"/>
    </location>
</feature>
<reference evidence="3 4" key="1">
    <citation type="submission" date="2017-12" db="EMBL/GenBank/DDBJ databases">
        <title>The draft genome sequence of Brumimicrobium saltpan LHR20.</title>
        <authorList>
            <person name="Do Z.-J."/>
            <person name="Luo H.-R."/>
        </authorList>
    </citation>
    <scope>NUCLEOTIDE SEQUENCE [LARGE SCALE GENOMIC DNA]</scope>
    <source>
        <strain evidence="3 4">LHR20</strain>
    </source>
</reference>
<dbReference type="OrthoDB" id="9812498at2"/>
<feature type="compositionally biased region" description="Acidic residues" evidence="1">
    <location>
        <begin position="738"/>
        <end position="753"/>
    </location>
</feature>